<name>A0A0P6Y3U2_9CHLR</name>
<keyword evidence="2 7" id="KW-0699">rRNA-binding</keyword>
<protein>
    <recommendedName>
        <fullName evidence="6 7">Large ribosomal subunit protein uL3</fullName>
    </recommendedName>
</protein>
<comment type="caution">
    <text evidence="11">The sequence shown here is derived from an EMBL/GenBank/DDBJ whole genome shotgun (WGS) entry which is preliminary data.</text>
</comment>
<dbReference type="SUPFAM" id="SSF50447">
    <property type="entry name" value="Translation proteins"/>
    <property type="match status" value="1"/>
</dbReference>
<dbReference type="HAMAP" id="MF_01325_B">
    <property type="entry name" value="Ribosomal_uL3_B"/>
    <property type="match status" value="1"/>
</dbReference>
<keyword evidence="5 7" id="KW-0687">Ribonucleoprotein</keyword>
<evidence type="ECO:0000313" key="12">
    <source>
        <dbReference type="Proteomes" id="UP000050544"/>
    </source>
</evidence>
<dbReference type="Gene3D" id="2.40.30.10">
    <property type="entry name" value="Translation factors"/>
    <property type="match status" value="1"/>
</dbReference>
<dbReference type="PROSITE" id="PS00474">
    <property type="entry name" value="RIBOSOMAL_L3"/>
    <property type="match status" value="1"/>
</dbReference>
<dbReference type="NCBIfam" id="TIGR03625">
    <property type="entry name" value="L3_bact"/>
    <property type="match status" value="1"/>
</dbReference>
<dbReference type="RefSeq" id="WP_054520522.1">
    <property type="nucleotide sequence ID" value="NZ_LGKO01000002.1"/>
</dbReference>
<evidence type="ECO:0000313" key="11">
    <source>
        <dbReference type="EMBL" id="KPL84078.1"/>
    </source>
</evidence>
<dbReference type="PANTHER" id="PTHR11229">
    <property type="entry name" value="50S RIBOSOMAL PROTEIN L3"/>
    <property type="match status" value="1"/>
</dbReference>
<dbReference type="AlphaFoldDB" id="A0A0P6Y3U2"/>
<dbReference type="FunFam" id="2.40.30.10:FF:000004">
    <property type="entry name" value="50S ribosomal protein L3"/>
    <property type="match status" value="1"/>
</dbReference>
<dbReference type="PATRIC" id="fig|869279.4.peg.506"/>
<feature type="region of interest" description="Disordered" evidence="10">
    <location>
        <begin position="129"/>
        <end position="171"/>
    </location>
</feature>
<evidence type="ECO:0000256" key="4">
    <source>
        <dbReference type="ARBA" id="ARBA00022980"/>
    </source>
</evidence>
<organism evidence="11 12">
    <name type="scientific">Thermanaerothrix daxensis</name>
    <dbReference type="NCBI Taxonomy" id="869279"/>
    <lineage>
        <taxon>Bacteria</taxon>
        <taxon>Bacillati</taxon>
        <taxon>Chloroflexota</taxon>
        <taxon>Anaerolineae</taxon>
        <taxon>Anaerolineales</taxon>
        <taxon>Anaerolineaceae</taxon>
        <taxon>Thermanaerothrix</taxon>
    </lineage>
</organism>
<dbReference type="InterPro" id="IPR019926">
    <property type="entry name" value="Ribosomal_uL3_CS"/>
</dbReference>
<dbReference type="GO" id="GO:0003735">
    <property type="term" value="F:structural constituent of ribosome"/>
    <property type="evidence" value="ECO:0007669"/>
    <property type="project" value="UniProtKB-UniRule"/>
</dbReference>
<dbReference type="Gene3D" id="3.30.160.810">
    <property type="match status" value="1"/>
</dbReference>
<dbReference type="OrthoDB" id="9806135at2"/>
<dbReference type="Pfam" id="PF00297">
    <property type="entry name" value="Ribosomal_L3"/>
    <property type="match status" value="1"/>
</dbReference>
<evidence type="ECO:0000256" key="8">
    <source>
        <dbReference type="RuleBase" id="RU003905"/>
    </source>
</evidence>
<evidence type="ECO:0000256" key="3">
    <source>
        <dbReference type="ARBA" id="ARBA00022884"/>
    </source>
</evidence>
<comment type="subunit">
    <text evidence="7 9">Part of the 50S ribosomal subunit. Forms a cluster with proteins L14 and L19.</text>
</comment>
<comment type="function">
    <text evidence="7 9">One of the primary rRNA binding proteins, it binds directly near the 3'-end of the 23S rRNA, where it nucleates assembly of the 50S subunit.</text>
</comment>
<dbReference type="Proteomes" id="UP000050544">
    <property type="component" value="Unassembled WGS sequence"/>
</dbReference>
<dbReference type="InterPro" id="IPR009000">
    <property type="entry name" value="Transl_B-barrel_sf"/>
</dbReference>
<sequence>MFKGLIGKKIGMTQIFDEQGAAIPVTVIEAGPCYVTQVRLPDRDGYSAVQLGYQEVKPKRLTAGELGHLKRNGLNLPPLRFLREFRVKTPEVNEGDKVTVEVFSVGERVDVIGTSKGRGFQGGVKRYHFRGGPKTHGQSDRHRAPGSRSSGTTPGRVYKGSRGPGHMGNQRVTAQNLKVVLVDAERNLIGVCGSVPGPRGGLVMIREARKQKR</sequence>
<evidence type="ECO:0000256" key="9">
    <source>
        <dbReference type="RuleBase" id="RU003906"/>
    </source>
</evidence>
<evidence type="ECO:0000256" key="6">
    <source>
        <dbReference type="ARBA" id="ARBA00035243"/>
    </source>
</evidence>
<dbReference type="EMBL" id="LGKO01000002">
    <property type="protein sequence ID" value="KPL84078.1"/>
    <property type="molecule type" value="Genomic_DNA"/>
</dbReference>
<keyword evidence="12" id="KW-1185">Reference proteome</keyword>
<dbReference type="PANTHER" id="PTHR11229:SF16">
    <property type="entry name" value="LARGE RIBOSOMAL SUBUNIT PROTEIN UL3C"/>
    <property type="match status" value="1"/>
</dbReference>
<comment type="similarity">
    <text evidence="1 7 8">Belongs to the universal ribosomal protein uL3 family.</text>
</comment>
<reference evidence="11 12" key="1">
    <citation type="submission" date="2015-07" db="EMBL/GenBank/DDBJ databases">
        <title>Whole genome sequence of Thermanaerothrix daxensis DSM 23592.</title>
        <authorList>
            <person name="Hemp J."/>
            <person name="Ward L.M."/>
            <person name="Pace L.A."/>
            <person name="Fischer W.W."/>
        </authorList>
    </citation>
    <scope>NUCLEOTIDE SEQUENCE [LARGE SCALE GENOMIC DNA]</scope>
    <source>
        <strain evidence="11 12">GNS-1</strain>
    </source>
</reference>
<evidence type="ECO:0000256" key="1">
    <source>
        <dbReference type="ARBA" id="ARBA00006540"/>
    </source>
</evidence>
<dbReference type="GO" id="GO:0022625">
    <property type="term" value="C:cytosolic large ribosomal subunit"/>
    <property type="evidence" value="ECO:0007669"/>
    <property type="project" value="TreeGrafter"/>
</dbReference>
<evidence type="ECO:0000256" key="7">
    <source>
        <dbReference type="HAMAP-Rule" id="MF_01325"/>
    </source>
</evidence>
<evidence type="ECO:0000256" key="10">
    <source>
        <dbReference type="SAM" id="MobiDB-lite"/>
    </source>
</evidence>
<dbReference type="GO" id="GO:0006412">
    <property type="term" value="P:translation"/>
    <property type="evidence" value="ECO:0007669"/>
    <property type="project" value="UniProtKB-UniRule"/>
</dbReference>
<evidence type="ECO:0000256" key="2">
    <source>
        <dbReference type="ARBA" id="ARBA00022730"/>
    </source>
</evidence>
<accession>A0A0P6Y3U2</accession>
<keyword evidence="4 7" id="KW-0689">Ribosomal protein</keyword>
<dbReference type="GO" id="GO:0019843">
    <property type="term" value="F:rRNA binding"/>
    <property type="evidence" value="ECO:0007669"/>
    <property type="project" value="UniProtKB-UniRule"/>
</dbReference>
<dbReference type="InterPro" id="IPR019927">
    <property type="entry name" value="Ribosomal_uL3_bac/org-type"/>
</dbReference>
<keyword evidence="3 7" id="KW-0694">RNA-binding</keyword>
<dbReference type="STRING" id="869279.SE15_02535"/>
<gene>
    <name evidence="7" type="primary">rplC</name>
    <name evidence="11" type="ORF">SE15_02535</name>
</gene>
<evidence type="ECO:0000256" key="5">
    <source>
        <dbReference type="ARBA" id="ARBA00023274"/>
    </source>
</evidence>
<dbReference type="InterPro" id="IPR000597">
    <property type="entry name" value="Ribosomal_uL3"/>
</dbReference>
<proteinExistence type="inferred from homology"/>